<gene>
    <name evidence="1" type="ORF">A6R68_17050</name>
</gene>
<evidence type="ECO:0000313" key="2">
    <source>
        <dbReference type="Proteomes" id="UP000092124"/>
    </source>
</evidence>
<dbReference type="AlphaFoldDB" id="A0A1A6HDZ7"/>
<name>A0A1A6HDZ7_NEOLE</name>
<dbReference type="Proteomes" id="UP000092124">
    <property type="component" value="Unassembled WGS sequence"/>
</dbReference>
<comment type="caution">
    <text evidence="1">The sequence shown here is derived from an EMBL/GenBank/DDBJ whole genome shotgun (WGS) entry which is preliminary data.</text>
</comment>
<evidence type="ECO:0000313" key="1">
    <source>
        <dbReference type="EMBL" id="OBS76494.1"/>
    </source>
</evidence>
<organism evidence="1 2">
    <name type="scientific">Neotoma lepida</name>
    <name type="common">Desert woodrat</name>
    <dbReference type="NCBI Taxonomy" id="56216"/>
    <lineage>
        <taxon>Eukaryota</taxon>
        <taxon>Metazoa</taxon>
        <taxon>Chordata</taxon>
        <taxon>Craniata</taxon>
        <taxon>Vertebrata</taxon>
        <taxon>Euteleostomi</taxon>
        <taxon>Mammalia</taxon>
        <taxon>Eutheria</taxon>
        <taxon>Euarchontoglires</taxon>
        <taxon>Glires</taxon>
        <taxon>Rodentia</taxon>
        <taxon>Myomorpha</taxon>
        <taxon>Muroidea</taxon>
        <taxon>Cricetidae</taxon>
        <taxon>Neotominae</taxon>
        <taxon>Neotoma</taxon>
    </lineage>
</organism>
<reference evidence="1 2" key="1">
    <citation type="submission" date="2016-06" db="EMBL/GenBank/DDBJ databases">
        <title>The Draft Genome Sequence and Annotation of the Desert Woodrat Neotoma lepida.</title>
        <authorList>
            <person name="Campbell M."/>
            <person name="Oakeson K.F."/>
            <person name="Yandell M."/>
            <person name="Halpert J.R."/>
            <person name="Dearing D."/>
        </authorList>
    </citation>
    <scope>NUCLEOTIDE SEQUENCE [LARGE SCALE GENOMIC DNA]</scope>
    <source>
        <strain evidence="1">417</strain>
        <tissue evidence="1">Liver</tissue>
    </source>
</reference>
<proteinExistence type="predicted"/>
<keyword evidence="2" id="KW-1185">Reference proteome</keyword>
<sequence length="137" mass="15073">MHEAYENPPRNVLMAELNLRKENPLRIVLMTPQGHSQLQDQNDICLVLIDLMQGDDVWVPDLLQDADLPLDILTAHTPPAGLGPPFLDELGRILKTNSGNRVTSFCRCKLSEGTGGPPPRALPPPAFWYLPSSSPVS</sequence>
<protein>
    <submittedName>
        <fullName evidence="1">Uncharacterized protein</fullName>
    </submittedName>
</protein>
<accession>A0A1A6HDZ7</accession>
<dbReference type="EMBL" id="LZPO01034902">
    <property type="protein sequence ID" value="OBS76494.1"/>
    <property type="molecule type" value="Genomic_DNA"/>
</dbReference>